<gene>
    <name evidence="4" type="ORF">SASPL_133120</name>
</gene>
<proteinExistence type="predicted"/>
<dbReference type="PANTHER" id="PTHR31080:SF64">
    <property type="entry name" value="PLANT INVERTASE_PECTIN METHYLESTERASE INHIBITOR SUPERFAMILY PROTEIN"/>
    <property type="match status" value="1"/>
</dbReference>
<reference evidence="4" key="2">
    <citation type="submission" date="2020-08" db="EMBL/GenBank/DDBJ databases">
        <title>Plant Genome Project.</title>
        <authorList>
            <person name="Zhang R.-G."/>
        </authorList>
    </citation>
    <scope>NUCLEOTIDE SEQUENCE</scope>
    <source>
        <strain evidence="4">Huo1</strain>
        <tissue evidence="4">Leaf</tissue>
    </source>
</reference>
<dbReference type="InterPro" id="IPR035513">
    <property type="entry name" value="Invertase/methylesterase_inhib"/>
</dbReference>
<protein>
    <recommendedName>
        <fullName evidence="3">Pectinesterase inhibitor domain-containing protein</fullName>
    </recommendedName>
</protein>
<feature type="domain" description="Pectinesterase inhibitor" evidence="3">
    <location>
        <begin position="37"/>
        <end position="156"/>
    </location>
</feature>
<dbReference type="CDD" id="cd15798">
    <property type="entry name" value="PMEI-like_3"/>
    <property type="match status" value="1"/>
</dbReference>
<dbReference type="EMBL" id="PNBA02000012">
    <property type="protein sequence ID" value="KAG6405530.1"/>
    <property type="molecule type" value="Genomic_DNA"/>
</dbReference>
<sequence length="169" mass="18401">MSLRLIFVTILSVTILSLFLTPAYAASSPAPAPAPASNAEFIRANCEHTLYPEVCYQSLKRYANVVKKDLSRLVKVSIGSRERLHQLFRSSGAENAGLGEAANGEELRYQLYNVLTWISAARTFQEDCTDRLEAVSDTALKPDVQVKEATSIALAFVATLVDKAGPVLP</sequence>
<keyword evidence="5" id="KW-1185">Reference proteome</keyword>
<keyword evidence="1 2" id="KW-0732">Signal</keyword>
<feature type="signal peptide" evidence="2">
    <location>
        <begin position="1"/>
        <end position="25"/>
    </location>
</feature>
<accession>A0A8X8X4B4</accession>
<dbReference type="SMART" id="SM00856">
    <property type="entry name" value="PMEI"/>
    <property type="match status" value="1"/>
</dbReference>
<dbReference type="InterPro" id="IPR051955">
    <property type="entry name" value="PME_Inhibitor"/>
</dbReference>
<dbReference type="Gene3D" id="1.20.140.40">
    <property type="entry name" value="Invertase/pectin methylesterase inhibitor family protein"/>
    <property type="match status" value="2"/>
</dbReference>
<dbReference type="Pfam" id="PF04043">
    <property type="entry name" value="PMEI"/>
    <property type="match status" value="1"/>
</dbReference>
<evidence type="ECO:0000313" key="5">
    <source>
        <dbReference type="Proteomes" id="UP000298416"/>
    </source>
</evidence>
<dbReference type="PANTHER" id="PTHR31080">
    <property type="entry name" value="PECTINESTERASE INHIBITOR-LIKE"/>
    <property type="match status" value="1"/>
</dbReference>
<dbReference type="GO" id="GO:0004857">
    <property type="term" value="F:enzyme inhibitor activity"/>
    <property type="evidence" value="ECO:0007669"/>
    <property type="project" value="InterPro"/>
</dbReference>
<dbReference type="AlphaFoldDB" id="A0A8X8X4B4"/>
<feature type="chain" id="PRO_5036494319" description="Pectinesterase inhibitor domain-containing protein" evidence="2">
    <location>
        <begin position="26"/>
        <end position="169"/>
    </location>
</feature>
<evidence type="ECO:0000313" key="4">
    <source>
        <dbReference type="EMBL" id="KAG6405530.1"/>
    </source>
</evidence>
<dbReference type="InterPro" id="IPR006501">
    <property type="entry name" value="Pectinesterase_inhib_dom"/>
</dbReference>
<comment type="caution">
    <text evidence="4">The sequence shown here is derived from an EMBL/GenBank/DDBJ whole genome shotgun (WGS) entry which is preliminary data.</text>
</comment>
<name>A0A8X8X4B4_SALSN</name>
<evidence type="ECO:0000256" key="2">
    <source>
        <dbReference type="SAM" id="SignalP"/>
    </source>
</evidence>
<dbReference type="SUPFAM" id="SSF101148">
    <property type="entry name" value="Plant invertase/pectin methylesterase inhibitor"/>
    <property type="match status" value="1"/>
</dbReference>
<evidence type="ECO:0000259" key="3">
    <source>
        <dbReference type="SMART" id="SM00856"/>
    </source>
</evidence>
<organism evidence="4">
    <name type="scientific">Salvia splendens</name>
    <name type="common">Scarlet sage</name>
    <dbReference type="NCBI Taxonomy" id="180675"/>
    <lineage>
        <taxon>Eukaryota</taxon>
        <taxon>Viridiplantae</taxon>
        <taxon>Streptophyta</taxon>
        <taxon>Embryophyta</taxon>
        <taxon>Tracheophyta</taxon>
        <taxon>Spermatophyta</taxon>
        <taxon>Magnoliopsida</taxon>
        <taxon>eudicotyledons</taxon>
        <taxon>Gunneridae</taxon>
        <taxon>Pentapetalae</taxon>
        <taxon>asterids</taxon>
        <taxon>lamiids</taxon>
        <taxon>Lamiales</taxon>
        <taxon>Lamiaceae</taxon>
        <taxon>Nepetoideae</taxon>
        <taxon>Mentheae</taxon>
        <taxon>Salviinae</taxon>
        <taxon>Salvia</taxon>
        <taxon>Salvia subgen. Calosphace</taxon>
        <taxon>core Calosphace</taxon>
    </lineage>
</organism>
<reference evidence="4" key="1">
    <citation type="submission" date="2018-01" db="EMBL/GenBank/DDBJ databases">
        <authorList>
            <person name="Mao J.F."/>
        </authorList>
    </citation>
    <scope>NUCLEOTIDE SEQUENCE</scope>
    <source>
        <strain evidence="4">Huo1</strain>
        <tissue evidence="4">Leaf</tissue>
    </source>
</reference>
<evidence type="ECO:0000256" key="1">
    <source>
        <dbReference type="ARBA" id="ARBA00022729"/>
    </source>
</evidence>
<dbReference type="Proteomes" id="UP000298416">
    <property type="component" value="Unassembled WGS sequence"/>
</dbReference>